<feature type="active site" description="Charge relay system" evidence="6 7">
    <location>
        <position position="139"/>
    </location>
</feature>
<dbReference type="InterPro" id="IPR003137">
    <property type="entry name" value="PA_domain"/>
</dbReference>
<dbReference type="FunFam" id="3.40.50.200:FF:000006">
    <property type="entry name" value="Subtilisin-like protease SBT1.5"/>
    <property type="match status" value="1"/>
</dbReference>
<dbReference type="Pfam" id="PF05922">
    <property type="entry name" value="Inhibitor_I9"/>
    <property type="match status" value="1"/>
</dbReference>
<dbReference type="EMBL" id="LVLJ01000725">
    <property type="protein sequence ID" value="OAE32840.1"/>
    <property type="molecule type" value="Genomic_DNA"/>
</dbReference>
<dbReference type="SUPFAM" id="SSF52743">
    <property type="entry name" value="Subtilisin-like"/>
    <property type="match status" value="1"/>
</dbReference>
<evidence type="ECO:0000313" key="13">
    <source>
        <dbReference type="EMBL" id="OAE32840.1"/>
    </source>
</evidence>
<dbReference type="Gene3D" id="3.50.30.30">
    <property type="match status" value="1"/>
</dbReference>
<dbReference type="PRINTS" id="PR00723">
    <property type="entry name" value="SUBTILISIN"/>
</dbReference>
<comment type="similarity">
    <text evidence="1 7">Belongs to the peptidase S8 family.</text>
</comment>
<evidence type="ECO:0000259" key="12">
    <source>
        <dbReference type="Pfam" id="PF17766"/>
    </source>
</evidence>
<dbReference type="Pfam" id="PF00082">
    <property type="entry name" value="Peptidase_S8"/>
    <property type="match status" value="1"/>
</dbReference>
<feature type="domain" description="Peptidase S8/S53" evidence="9">
    <location>
        <begin position="130"/>
        <end position="594"/>
    </location>
</feature>
<feature type="active site" description="Charge relay system" evidence="6 7">
    <location>
        <position position="214"/>
    </location>
</feature>
<name>A0A176WHY1_MARPO</name>
<feature type="domain" description="PA" evidence="10">
    <location>
        <begin position="394"/>
        <end position="468"/>
    </location>
</feature>
<dbReference type="GO" id="GO:0004252">
    <property type="term" value="F:serine-type endopeptidase activity"/>
    <property type="evidence" value="ECO:0007669"/>
    <property type="project" value="UniProtKB-UniRule"/>
</dbReference>
<keyword evidence="4 7" id="KW-0378">Hydrolase</keyword>
<feature type="signal peptide" evidence="8">
    <location>
        <begin position="1"/>
        <end position="21"/>
    </location>
</feature>
<gene>
    <name evidence="13" type="ORF">AXG93_1409s1070</name>
</gene>
<dbReference type="Gene3D" id="3.40.50.200">
    <property type="entry name" value="Peptidase S8/S53 domain"/>
    <property type="match status" value="1"/>
</dbReference>
<organism evidence="13 14">
    <name type="scientific">Marchantia polymorpha subsp. ruderalis</name>
    <dbReference type="NCBI Taxonomy" id="1480154"/>
    <lineage>
        <taxon>Eukaryota</taxon>
        <taxon>Viridiplantae</taxon>
        <taxon>Streptophyta</taxon>
        <taxon>Embryophyta</taxon>
        <taxon>Marchantiophyta</taxon>
        <taxon>Marchantiopsida</taxon>
        <taxon>Marchantiidae</taxon>
        <taxon>Marchantiales</taxon>
        <taxon>Marchantiaceae</taxon>
        <taxon>Marchantia</taxon>
    </lineage>
</organism>
<keyword evidence="2 7" id="KW-0645">Protease</keyword>
<dbReference type="InterPro" id="IPR041469">
    <property type="entry name" value="Subtilisin-like_FN3"/>
</dbReference>
<dbReference type="Gene3D" id="3.30.70.80">
    <property type="entry name" value="Peptidase S8 propeptide/proteinase inhibitor I9"/>
    <property type="match status" value="1"/>
</dbReference>
<dbReference type="InterPro" id="IPR036852">
    <property type="entry name" value="Peptidase_S8/S53_dom_sf"/>
</dbReference>
<dbReference type="Pfam" id="PF17766">
    <property type="entry name" value="fn3_6"/>
    <property type="match status" value="1"/>
</dbReference>
<dbReference type="InterPro" id="IPR023828">
    <property type="entry name" value="Peptidase_S8_Ser-AS"/>
</dbReference>
<dbReference type="Gene3D" id="2.60.40.2310">
    <property type="match status" value="1"/>
</dbReference>
<comment type="caution">
    <text evidence="13">The sequence shown here is derived from an EMBL/GenBank/DDBJ whole genome shotgun (WGS) entry which is preliminary data.</text>
</comment>
<keyword evidence="3 8" id="KW-0732">Signal</keyword>
<keyword evidence="14" id="KW-1185">Reference proteome</keyword>
<feature type="domain" description="Subtilisin-like protease fibronectin type-III" evidence="12">
    <location>
        <begin position="668"/>
        <end position="761"/>
    </location>
</feature>
<evidence type="ECO:0000256" key="5">
    <source>
        <dbReference type="ARBA" id="ARBA00022825"/>
    </source>
</evidence>
<feature type="domain" description="Inhibitor I9" evidence="11">
    <location>
        <begin position="24"/>
        <end position="97"/>
    </location>
</feature>
<dbReference type="InterPro" id="IPR034197">
    <property type="entry name" value="Peptidases_S8_3"/>
</dbReference>
<evidence type="ECO:0000313" key="14">
    <source>
        <dbReference type="Proteomes" id="UP000077202"/>
    </source>
</evidence>
<dbReference type="InterPro" id="IPR037045">
    <property type="entry name" value="S8pro/Inhibitor_I9_sf"/>
</dbReference>
<dbReference type="Proteomes" id="UP000077202">
    <property type="component" value="Unassembled WGS sequence"/>
</dbReference>
<dbReference type="FunFam" id="3.30.70.80:FF:000002">
    <property type="entry name" value="Subtilisin-like protease SBT5.3"/>
    <property type="match status" value="1"/>
</dbReference>
<dbReference type="InterPro" id="IPR045051">
    <property type="entry name" value="SBT"/>
</dbReference>
<dbReference type="CDD" id="cd02120">
    <property type="entry name" value="PA_subtilisin_like"/>
    <property type="match status" value="1"/>
</dbReference>
<dbReference type="PROSITE" id="PS00138">
    <property type="entry name" value="SUBTILASE_SER"/>
    <property type="match status" value="1"/>
</dbReference>
<evidence type="ECO:0008006" key="15">
    <source>
        <dbReference type="Google" id="ProtNLM"/>
    </source>
</evidence>
<dbReference type="InterPro" id="IPR015500">
    <property type="entry name" value="Peptidase_S8_subtilisin-rel"/>
</dbReference>
<evidence type="ECO:0000256" key="8">
    <source>
        <dbReference type="SAM" id="SignalP"/>
    </source>
</evidence>
<dbReference type="FunFam" id="2.60.40.2310:FF:000001">
    <property type="entry name" value="Subtilisin-like protease SBT1.5"/>
    <property type="match status" value="1"/>
</dbReference>
<sequence>MERFLLLLLALTTIFAMPALGSKSYVVYMGGRSQNLQSASASHHQMLSTVMDSSEAASEAMMYVYHHFHGFAAKLTPEQAATLAERDEVVSVFPNRKHILHTTRSWEFLGLEDSEGKLTPNSLWNKSNFGKDVIIGVLDTGVWPESASYRDDGFGPIPARWKGECVAGDEFNASYCNRKLIGGRFFIRGYESEEGPLNTTRTGDFRSARDMDGHGTHTSSTAGGNFVEGANTLGFAKGTAKGGAPLARVAMYKVCWPSTAGSGGCYDSDILAAFDAGIEDGVNIFSVSLGTSPPLPAFYEDGIAIGSFHAMEQGITTIASAGNSGPTPGTVANVAPWMITVAASSIDRDFTSYVTLGNNVTLKGESLANEKLEDKFYPLIDSTTAFAADSNASQSQLCLAGSLDPAKVKGKVVACLRGITARVDKGEQVKLAGGVGLILINPPSSGNELVSDPHVLPGLNLGSATGDEVYKYISSTKSPVARLIPATTVLGVKPAPVLTAFSSQGPNTLVPDINKPDITGPGLNILAAFTEAISITDLPSDNRVVKFNIISGTSMSCPHVAGVSASLKALHPNWSPAAIQSAIITTASTMDNQDKLIKDSTLKASNPFGVGAGQVNPNSAAAPGLIYDRSYVDYFPFFCALSYTSAQIRSISGEGYTCPTSKPLVSSLNYPSLTVSSLRSQQIVMRTVTNVGSANSEYTVSITSPPGTKVVISPSTLKFSALGEKLSFMVTITKVSDSPRYGFGSYTWSDGTYSVRSPITVKTAARTV</sequence>
<dbReference type="InterPro" id="IPR000209">
    <property type="entry name" value="Peptidase_S8/S53_dom"/>
</dbReference>
<accession>A0A176WHY1</accession>
<dbReference type="PANTHER" id="PTHR10795">
    <property type="entry name" value="PROPROTEIN CONVERTASE SUBTILISIN/KEXIN"/>
    <property type="match status" value="1"/>
</dbReference>
<feature type="active site" description="Charge relay system" evidence="6 7">
    <location>
        <position position="554"/>
    </location>
</feature>
<dbReference type="Pfam" id="PF02225">
    <property type="entry name" value="PA"/>
    <property type="match status" value="1"/>
</dbReference>
<evidence type="ECO:0000256" key="2">
    <source>
        <dbReference type="ARBA" id="ARBA00022670"/>
    </source>
</evidence>
<dbReference type="GO" id="GO:0006508">
    <property type="term" value="P:proteolysis"/>
    <property type="evidence" value="ECO:0007669"/>
    <property type="project" value="UniProtKB-KW"/>
</dbReference>
<protein>
    <recommendedName>
        <fullName evidence="15">Subtilisin-like protease SBT5.3</fullName>
    </recommendedName>
</protein>
<dbReference type="InterPro" id="IPR010259">
    <property type="entry name" value="S8pro/Inhibitor_I9"/>
</dbReference>
<evidence type="ECO:0000256" key="1">
    <source>
        <dbReference type="ARBA" id="ARBA00011073"/>
    </source>
</evidence>
<dbReference type="PROSITE" id="PS51892">
    <property type="entry name" value="SUBTILASE"/>
    <property type="match status" value="1"/>
</dbReference>
<dbReference type="FunFam" id="3.50.30.30:FF:000005">
    <property type="entry name" value="subtilisin-like protease SBT1.5"/>
    <property type="match status" value="1"/>
</dbReference>
<reference evidence="13" key="1">
    <citation type="submission" date="2016-03" db="EMBL/GenBank/DDBJ databases">
        <title>Mechanisms controlling the formation of the plant cell surface in tip-growing cells are functionally conserved among land plants.</title>
        <authorList>
            <person name="Honkanen S."/>
            <person name="Jones V.A."/>
            <person name="Morieri G."/>
            <person name="Champion C."/>
            <person name="Hetherington A.J."/>
            <person name="Kelly S."/>
            <person name="Saint-Marcoux D."/>
            <person name="Proust H."/>
            <person name="Prescott H."/>
            <person name="Dolan L."/>
        </authorList>
    </citation>
    <scope>NUCLEOTIDE SEQUENCE [LARGE SCALE GENOMIC DNA]</scope>
    <source>
        <tissue evidence="13">Whole gametophyte</tissue>
    </source>
</reference>
<evidence type="ECO:0000259" key="10">
    <source>
        <dbReference type="Pfam" id="PF02225"/>
    </source>
</evidence>
<evidence type="ECO:0000259" key="11">
    <source>
        <dbReference type="Pfam" id="PF05922"/>
    </source>
</evidence>
<evidence type="ECO:0000256" key="7">
    <source>
        <dbReference type="PROSITE-ProRule" id="PRU01240"/>
    </source>
</evidence>
<proteinExistence type="inferred from homology"/>
<evidence type="ECO:0000256" key="3">
    <source>
        <dbReference type="ARBA" id="ARBA00022729"/>
    </source>
</evidence>
<evidence type="ECO:0000256" key="6">
    <source>
        <dbReference type="PIRSR" id="PIRSR615500-1"/>
    </source>
</evidence>
<feature type="chain" id="PRO_5008052541" description="Subtilisin-like protease SBT5.3" evidence="8">
    <location>
        <begin position="22"/>
        <end position="768"/>
    </location>
</feature>
<keyword evidence="5 7" id="KW-0720">Serine protease</keyword>
<evidence type="ECO:0000256" key="4">
    <source>
        <dbReference type="ARBA" id="ARBA00022801"/>
    </source>
</evidence>
<dbReference type="CDD" id="cd04852">
    <property type="entry name" value="Peptidases_S8_3"/>
    <property type="match status" value="1"/>
</dbReference>
<dbReference type="AlphaFoldDB" id="A0A176WHY1"/>
<evidence type="ECO:0000259" key="9">
    <source>
        <dbReference type="Pfam" id="PF00082"/>
    </source>
</evidence>